<evidence type="ECO:0000256" key="2">
    <source>
        <dbReference type="HAMAP-Rule" id="MF_00634"/>
    </source>
</evidence>
<protein>
    <recommendedName>
        <fullName evidence="2">UPF0235 protein Dacet_0081</fullName>
    </recommendedName>
</protein>
<dbReference type="HAMAP" id="MF_00634">
    <property type="entry name" value="UPF0235"/>
    <property type="match status" value="1"/>
</dbReference>
<proteinExistence type="inferred from homology"/>
<dbReference type="NCBIfam" id="TIGR00251">
    <property type="entry name" value="DUF167 family protein"/>
    <property type="match status" value="1"/>
</dbReference>
<dbReference type="InterPro" id="IPR036591">
    <property type="entry name" value="YggU-like_sf"/>
</dbReference>
<dbReference type="Proteomes" id="UP000002012">
    <property type="component" value="Chromosome"/>
</dbReference>
<dbReference type="STRING" id="522772.Dacet_0081"/>
<dbReference type="PaxDb" id="522772-Dacet_0081"/>
<dbReference type="OrthoDB" id="9801878at2"/>
<dbReference type="HOGENOM" id="CLU_130694_5_3_0"/>
<dbReference type="KEGG" id="dap:Dacet_0081"/>
<name>D4H1D9_DENA2</name>
<dbReference type="EMBL" id="CP001968">
    <property type="protein sequence ID" value="ADD66887.1"/>
    <property type="molecule type" value="Genomic_DNA"/>
</dbReference>
<gene>
    <name evidence="3" type="ordered locus">Dacet_0081</name>
</gene>
<dbReference type="SMART" id="SM01152">
    <property type="entry name" value="DUF167"/>
    <property type="match status" value="1"/>
</dbReference>
<evidence type="ECO:0000313" key="4">
    <source>
        <dbReference type="Proteomes" id="UP000002012"/>
    </source>
</evidence>
<dbReference type="RefSeq" id="WP_013009435.1">
    <property type="nucleotide sequence ID" value="NC_013943.1"/>
</dbReference>
<sequence length="84" mass="9209">MKLSVYVQPGAKKTELSGMHDGKIKIRVCAPPVEGAANEVLVKFLSKQLKISKSGIKIISGEKSRHKIVEINMDTLDVMNCLSK</sequence>
<evidence type="ECO:0000256" key="1">
    <source>
        <dbReference type="ARBA" id="ARBA00010364"/>
    </source>
</evidence>
<accession>D4H1D9</accession>
<dbReference type="Pfam" id="PF02594">
    <property type="entry name" value="DUF167"/>
    <property type="match status" value="1"/>
</dbReference>
<comment type="similarity">
    <text evidence="1 2">Belongs to the UPF0235 family.</text>
</comment>
<dbReference type="PANTHER" id="PTHR13420:SF7">
    <property type="entry name" value="UPF0235 PROTEIN C15ORF40"/>
    <property type="match status" value="1"/>
</dbReference>
<dbReference type="eggNOG" id="COG1872">
    <property type="taxonomic scope" value="Bacteria"/>
</dbReference>
<dbReference type="InterPro" id="IPR003746">
    <property type="entry name" value="DUF167"/>
</dbReference>
<dbReference type="InParanoid" id="D4H1D9"/>
<dbReference type="GO" id="GO:0005737">
    <property type="term" value="C:cytoplasm"/>
    <property type="evidence" value="ECO:0007669"/>
    <property type="project" value="TreeGrafter"/>
</dbReference>
<dbReference type="AlphaFoldDB" id="D4H1D9"/>
<reference evidence="3 4" key="1">
    <citation type="journal article" date="2010" name="Stand. Genomic Sci.">
        <title>Complete genome sequence of Denitrovibrio acetiphilus type strain (N2460).</title>
        <authorList>
            <person name="Kiss H."/>
            <person name="Lang E."/>
            <person name="Lapidus A."/>
            <person name="Copeland A."/>
            <person name="Nolan M."/>
            <person name="Glavina Del Rio T."/>
            <person name="Chen F."/>
            <person name="Lucas S."/>
            <person name="Tice H."/>
            <person name="Cheng J.F."/>
            <person name="Han C."/>
            <person name="Goodwin L."/>
            <person name="Pitluck S."/>
            <person name="Liolios K."/>
            <person name="Pati A."/>
            <person name="Ivanova N."/>
            <person name="Mavromatis K."/>
            <person name="Chen A."/>
            <person name="Palaniappan K."/>
            <person name="Land M."/>
            <person name="Hauser L."/>
            <person name="Chang Y.J."/>
            <person name="Jeffries C.D."/>
            <person name="Detter J.C."/>
            <person name="Brettin T."/>
            <person name="Spring S."/>
            <person name="Rohde M."/>
            <person name="Goker M."/>
            <person name="Woyke T."/>
            <person name="Bristow J."/>
            <person name="Eisen J.A."/>
            <person name="Markowitz V."/>
            <person name="Hugenholtz P."/>
            <person name="Kyrpides N.C."/>
            <person name="Klenk H.P."/>
        </authorList>
    </citation>
    <scope>NUCLEOTIDE SEQUENCE [LARGE SCALE GENOMIC DNA]</scope>
    <source>
        <strain evidence="4">DSM 12809 / NBRC 114555 / N2460</strain>
    </source>
</reference>
<dbReference type="SUPFAM" id="SSF69786">
    <property type="entry name" value="YggU-like"/>
    <property type="match status" value="1"/>
</dbReference>
<keyword evidence="4" id="KW-1185">Reference proteome</keyword>
<dbReference type="Gene3D" id="3.30.1200.10">
    <property type="entry name" value="YggU-like"/>
    <property type="match status" value="1"/>
</dbReference>
<dbReference type="FunCoup" id="D4H1D9">
    <property type="interactions" value="261"/>
</dbReference>
<evidence type="ECO:0000313" key="3">
    <source>
        <dbReference type="EMBL" id="ADD66887.1"/>
    </source>
</evidence>
<organism evidence="3 4">
    <name type="scientific">Denitrovibrio acetiphilus (strain DSM 12809 / NBRC 114555 / N2460)</name>
    <dbReference type="NCBI Taxonomy" id="522772"/>
    <lineage>
        <taxon>Bacteria</taxon>
        <taxon>Pseudomonadati</taxon>
        <taxon>Deferribacterota</taxon>
        <taxon>Deferribacteres</taxon>
        <taxon>Deferribacterales</taxon>
        <taxon>Geovibrionaceae</taxon>
        <taxon>Denitrovibrio</taxon>
    </lineage>
</organism>
<dbReference type="PANTHER" id="PTHR13420">
    <property type="entry name" value="UPF0235 PROTEIN C15ORF40"/>
    <property type="match status" value="1"/>
</dbReference>